<dbReference type="SUPFAM" id="SSF82714">
    <property type="entry name" value="Multidrug efflux transporter AcrB TolC docking domain, DN and DC subdomains"/>
    <property type="match status" value="2"/>
</dbReference>
<feature type="transmembrane region" description="Helical" evidence="8">
    <location>
        <begin position="1006"/>
        <end position="1029"/>
    </location>
</feature>
<keyword evidence="3" id="KW-0813">Transport</keyword>
<feature type="transmembrane region" description="Helical" evidence="8">
    <location>
        <begin position="533"/>
        <end position="552"/>
    </location>
</feature>
<comment type="subcellular location">
    <subcellularLocation>
        <location evidence="1">Cell membrane</location>
        <topology evidence="1">Multi-pass membrane protein</topology>
    </subcellularLocation>
</comment>
<feature type="transmembrane region" description="Helical" evidence="8">
    <location>
        <begin position="437"/>
        <end position="460"/>
    </location>
</feature>
<evidence type="ECO:0000256" key="8">
    <source>
        <dbReference type="SAM" id="Phobius"/>
    </source>
</evidence>
<dbReference type="AlphaFoldDB" id="A0A327L4M0"/>
<protein>
    <submittedName>
        <fullName evidence="9">CusA/CzcA family heavy metal efflux RND transporter</fullName>
    </submittedName>
</protein>
<dbReference type="Gene3D" id="1.20.1640.10">
    <property type="entry name" value="Multidrug efflux transporter AcrB transmembrane domain"/>
    <property type="match status" value="2"/>
</dbReference>
<dbReference type="InterPro" id="IPR004763">
    <property type="entry name" value="CusA-like"/>
</dbReference>
<dbReference type="SUPFAM" id="SSF82866">
    <property type="entry name" value="Multidrug efflux transporter AcrB transmembrane domain"/>
    <property type="match status" value="2"/>
</dbReference>
<feature type="transmembrane region" description="Helical" evidence="8">
    <location>
        <begin position="978"/>
        <end position="1000"/>
    </location>
</feature>
<feature type="transmembrane region" description="Helical" evidence="8">
    <location>
        <begin position="335"/>
        <end position="354"/>
    </location>
</feature>
<dbReference type="Gene3D" id="3.30.70.1430">
    <property type="entry name" value="Multidrug efflux transporter AcrB pore domain"/>
    <property type="match status" value="2"/>
</dbReference>
<dbReference type="Pfam" id="PF00873">
    <property type="entry name" value="ACR_tran"/>
    <property type="match status" value="1"/>
</dbReference>
<evidence type="ECO:0000256" key="7">
    <source>
        <dbReference type="ARBA" id="ARBA00023136"/>
    </source>
</evidence>
<evidence type="ECO:0000313" key="9">
    <source>
        <dbReference type="EMBL" id="RAI44462.1"/>
    </source>
</evidence>
<feature type="transmembrane region" description="Helical" evidence="8">
    <location>
        <begin position="480"/>
        <end position="503"/>
    </location>
</feature>
<feature type="transmembrane region" description="Helical" evidence="8">
    <location>
        <begin position="929"/>
        <end position="950"/>
    </location>
</feature>
<keyword evidence="4" id="KW-1003">Cell membrane</keyword>
<dbReference type="GO" id="GO:0008324">
    <property type="term" value="F:monoatomic cation transmembrane transporter activity"/>
    <property type="evidence" value="ECO:0007669"/>
    <property type="project" value="InterPro"/>
</dbReference>
<evidence type="ECO:0000256" key="6">
    <source>
        <dbReference type="ARBA" id="ARBA00022989"/>
    </source>
</evidence>
<feature type="transmembrane region" description="Helical" evidence="8">
    <location>
        <begin position="903"/>
        <end position="923"/>
    </location>
</feature>
<comment type="caution">
    <text evidence="9">The sequence shown here is derived from an EMBL/GenBank/DDBJ whole genome shotgun (WGS) entry which is preliminary data.</text>
</comment>
<dbReference type="OrthoDB" id="9758757at2"/>
<dbReference type="InterPro" id="IPR001036">
    <property type="entry name" value="Acrflvin-R"/>
</dbReference>
<dbReference type="NCBIfam" id="TIGR00914">
    <property type="entry name" value="2A0601"/>
    <property type="match status" value="1"/>
</dbReference>
<dbReference type="PRINTS" id="PR00702">
    <property type="entry name" value="ACRIFLAVINRP"/>
</dbReference>
<dbReference type="RefSeq" id="WP_111418720.1">
    <property type="nucleotide sequence ID" value="NZ_NPEX01000044.1"/>
</dbReference>
<keyword evidence="10" id="KW-1185">Reference proteome</keyword>
<name>A0A327L4M0_9BRAD</name>
<dbReference type="Gene3D" id="3.30.70.1440">
    <property type="entry name" value="Multidrug efflux transporter AcrB pore domain"/>
    <property type="match status" value="1"/>
</dbReference>
<reference evidence="9 10" key="1">
    <citation type="submission" date="2017-07" db="EMBL/GenBank/DDBJ databases">
        <title>Draft Genome Sequences of Select Purple Nonsulfur Bacteria.</title>
        <authorList>
            <person name="Lasarre B."/>
            <person name="Mckinlay J.B."/>
        </authorList>
    </citation>
    <scope>NUCLEOTIDE SEQUENCE [LARGE SCALE GENOMIC DNA]</scope>
    <source>
        <strain evidence="9 10">DSM 5909</strain>
    </source>
</reference>
<dbReference type="Gene3D" id="3.30.70.1320">
    <property type="entry name" value="Multidrug efflux transporter AcrB pore domain like"/>
    <property type="match status" value="1"/>
</dbReference>
<evidence type="ECO:0000256" key="2">
    <source>
        <dbReference type="ARBA" id="ARBA00010942"/>
    </source>
</evidence>
<gene>
    <name evidence="9" type="ORF">CH341_09045</name>
</gene>
<evidence type="ECO:0000256" key="1">
    <source>
        <dbReference type="ARBA" id="ARBA00004651"/>
    </source>
</evidence>
<evidence type="ECO:0000256" key="4">
    <source>
        <dbReference type="ARBA" id="ARBA00022475"/>
    </source>
</evidence>
<feature type="transmembrane region" description="Helical" evidence="8">
    <location>
        <begin position="361"/>
        <end position="380"/>
    </location>
</feature>
<dbReference type="Proteomes" id="UP000249130">
    <property type="component" value="Unassembled WGS sequence"/>
</dbReference>
<sequence>MLRQLIAFCLSRRPLVMIAYLAFLGLGWAAFTTLNIEAYPDPAPPIIEIIAQRPGQSPEEMERYVTIPIEVAVASTPGLKFIRSNTVYALSFIRLQFEYGRDYHFVRQQALNRLKDVELPAGVQPVVSPAGTISEIFRYELVGPPGMGVMELKTLQDWVVERRLRIVPGVSDVLVLGGKTKEIQAEIDMVRMMAHGLTMPQIIQAISAGNSNVGGRTISMGEQQVNVRGIGVASSLDDIRNIVLTQQGGVPVMLSDVANVQIGFAPRLGMAGRDDKTDVVTGIVLMQKFERTMEVVKRVRDAVERINTDGSLPPGVKIVPFYDRGDLVAVTVNTVLHNMLFGIALIFLIQWVFLGNLRCALIVAGTIPVALFLAVIITVLRGESANLLSVGAIDLGIIIDATVIMLENIYRHLSHHVPAVPSASGRSERLSDKLHRVLVAAVEVDKAILFSVLITIAAFLPLFTMRGVEGQIFGPMARTYAYALIGAVIATFTVTPVLSSILLPERVNEIETFVVRGLRAVYMAILPRAVRHYRISVAVAVAFLALCSVAGMRLGTEFLPKLEEGNLWIRAMMPPTITLEAGVDTVARIRDVVRSYEPVRTVFSEQGRGDDGTDPDGSFLAEFFVPLKPFDEWPAGMTKEMLVRSLSERLNREFVGIDFNFSQYIQDNIEEAVSGVKGENSVKIFGRDLVELERLSKGVKSEIGTVPGVTDPAAFSLLGQPNLVIRIDRAKAARYGFSIADINAVVQAAIGGQEAARVYEGEMNFALTVRLAPEYRRNIDAIRSIPVALPNSDPKAPTSYVALGELGEVKLITGAAYIYRENSQRFVPLKYSVRGRDLGSTVAEAQERIAEKVPLPGGYRMDWAGEYGALQEAKERLALIVPLSLLMIVMLLYSLFNSVRDSLLALSGIPFAVAGGIIGLYVAGLNASVSAAVGFISLFGVSAMDGILLVSYIRRALEQGEGTERAIVGAAETRMRQIFMTGFSACIGLVPAAISTGIGAQVQQPLAAVIVGGMLLSPICSLLVIPCLARMVMPEVRTAERAPVSAPTPVH</sequence>
<keyword evidence="7 8" id="KW-0472">Membrane</keyword>
<dbReference type="PANTHER" id="PTHR32063">
    <property type="match status" value="1"/>
</dbReference>
<evidence type="ECO:0000313" key="10">
    <source>
        <dbReference type="Proteomes" id="UP000249130"/>
    </source>
</evidence>
<dbReference type="GO" id="GO:0042910">
    <property type="term" value="F:xenobiotic transmembrane transporter activity"/>
    <property type="evidence" value="ECO:0007669"/>
    <property type="project" value="TreeGrafter"/>
</dbReference>
<accession>A0A327L4M0</accession>
<feature type="transmembrane region" description="Helical" evidence="8">
    <location>
        <begin position="386"/>
        <end position="406"/>
    </location>
</feature>
<dbReference type="EMBL" id="NPEX01000044">
    <property type="protein sequence ID" value="RAI44462.1"/>
    <property type="molecule type" value="Genomic_DNA"/>
</dbReference>
<comment type="similarity">
    <text evidence="2">Belongs to the resistance-nodulation-cell division (RND) (TC 2.A.6) family.</text>
</comment>
<proteinExistence type="inferred from homology"/>
<feature type="transmembrane region" description="Helical" evidence="8">
    <location>
        <begin position="877"/>
        <end position="896"/>
    </location>
</feature>
<keyword evidence="5 8" id="KW-0812">Transmembrane</keyword>
<dbReference type="PANTHER" id="PTHR32063:SF12">
    <property type="entry name" value="CATION EFFLUX SYSTEM PROTEIN"/>
    <property type="match status" value="1"/>
</dbReference>
<evidence type="ECO:0000256" key="3">
    <source>
        <dbReference type="ARBA" id="ARBA00022448"/>
    </source>
</evidence>
<dbReference type="GO" id="GO:0005886">
    <property type="term" value="C:plasma membrane"/>
    <property type="evidence" value="ECO:0007669"/>
    <property type="project" value="UniProtKB-SubCell"/>
</dbReference>
<dbReference type="Gene3D" id="3.30.2090.10">
    <property type="entry name" value="Multidrug efflux transporter AcrB TolC docking domain, DN and DC subdomains"/>
    <property type="match status" value="2"/>
</dbReference>
<dbReference type="SUPFAM" id="SSF82693">
    <property type="entry name" value="Multidrug efflux transporter AcrB pore domain, PN1, PN2, PC1 and PC2 subdomains"/>
    <property type="match status" value="3"/>
</dbReference>
<organism evidence="9 10">
    <name type="scientific">Rhodoplanes roseus</name>
    <dbReference type="NCBI Taxonomy" id="29409"/>
    <lineage>
        <taxon>Bacteria</taxon>
        <taxon>Pseudomonadati</taxon>
        <taxon>Pseudomonadota</taxon>
        <taxon>Alphaproteobacteria</taxon>
        <taxon>Hyphomicrobiales</taxon>
        <taxon>Nitrobacteraceae</taxon>
        <taxon>Rhodoplanes</taxon>
    </lineage>
</organism>
<dbReference type="InterPro" id="IPR027463">
    <property type="entry name" value="AcrB_DN_DC_subdom"/>
</dbReference>
<evidence type="ECO:0000256" key="5">
    <source>
        <dbReference type="ARBA" id="ARBA00022692"/>
    </source>
</evidence>
<keyword evidence="6 8" id="KW-1133">Transmembrane helix</keyword>